<dbReference type="GO" id="GO:0016829">
    <property type="term" value="F:lyase activity"/>
    <property type="evidence" value="ECO:0007669"/>
    <property type="project" value="UniProtKB-KW"/>
</dbReference>
<feature type="domain" description="Alginate lyase" evidence="3">
    <location>
        <begin position="221"/>
        <end position="254"/>
    </location>
</feature>
<dbReference type="Gene3D" id="1.50.10.100">
    <property type="entry name" value="Chondroitin AC/alginate lyase"/>
    <property type="match status" value="2"/>
</dbReference>
<evidence type="ECO:0000313" key="4">
    <source>
        <dbReference type="EMBL" id="GLB45917.1"/>
    </source>
</evidence>
<name>A0A9P3Q331_LYOSH</name>
<dbReference type="GO" id="GO:0042597">
    <property type="term" value="C:periplasmic space"/>
    <property type="evidence" value="ECO:0007669"/>
    <property type="project" value="InterPro"/>
</dbReference>
<sequence length="267" mass="30380">MPFRYIADKGGEPLLPPGMRELLHEELNKAKTIEPPSNDIHDYMSWSPYWWPNCDNAGNTSALPPEEIWKQCTYVYHDGLFNPDARLINDVGNFQMLSDAVLYNAIAFALTSSGSSFYSMTAVNYIKTWFLDPATRMNPNLNFAQMKRGPQGQRSERMTKITAGIMILRKTQCTEWTPDLDNEMNAWTQQYARWLEADPTAILESLAPNNHGTLYCKSVSLLTQINATGEQPYEAVRTRPYRYRAYNLAELIMSGVTLPNHSSINPP</sequence>
<evidence type="ECO:0000256" key="1">
    <source>
        <dbReference type="ARBA" id="ARBA00022729"/>
    </source>
</evidence>
<dbReference type="InterPro" id="IPR008929">
    <property type="entry name" value="Chondroitin_lyas"/>
</dbReference>
<dbReference type="OrthoDB" id="63533at2759"/>
<evidence type="ECO:0000256" key="2">
    <source>
        <dbReference type="ARBA" id="ARBA00023239"/>
    </source>
</evidence>
<keyword evidence="5" id="KW-1185">Reference proteome</keyword>
<dbReference type="InterPro" id="IPR008397">
    <property type="entry name" value="Alginate_lyase_dom"/>
</dbReference>
<dbReference type="Pfam" id="PF05426">
    <property type="entry name" value="Alginate_lyase"/>
    <property type="match status" value="2"/>
</dbReference>
<gene>
    <name evidence="4" type="ORF">LshimejAT787_3800060</name>
</gene>
<proteinExistence type="predicted"/>
<evidence type="ECO:0000313" key="5">
    <source>
        <dbReference type="Proteomes" id="UP001063166"/>
    </source>
</evidence>
<comment type="caution">
    <text evidence="4">The sequence shown here is derived from an EMBL/GenBank/DDBJ whole genome shotgun (WGS) entry which is preliminary data.</text>
</comment>
<dbReference type="AlphaFoldDB" id="A0A9P3Q331"/>
<protein>
    <submittedName>
        <fullName evidence="4">Chondroitin AC alginate lyase</fullName>
    </submittedName>
</protein>
<keyword evidence="2 4" id="KW-0456">Lyase</keyword>
<dbReference type="SUPFAM" id="SSF48230">
    <property type="entry name" value="Chondroitin AC/alginate lyase"/>
    <property type="match status" value="1"/>
</dbReference>
<keyword evidence="1" id="KW-0732">Signal</keyword>
<reference evidence="4" key="1">
    <citation type="submission" date="2022-07" db="EMBL/GenBank/DDBJ databases">
        <title>The genome of Lyophyllum shimeji provides insight into the initial evolution of ectomycorrhizal fungal genome.</title>
        <authorList>
            <person name="Kobayashi Y."/>
            <person name="Shibata T."/>
            <person name="Hirakawa H."/>
            <person name="Shigenobu S."/>
            <person name="Nishiyama T."/>
            <person name="Yamada A."/>
            <person name="Hasebe M."/>
            <person name="Kawaguchi M."/>
        </authorList>
    </citation>
    <scope>NUCLEOTIDE SEQUENCE</scope>
    <source>
        <strain evidence="4">AT787</strain>
    </source>
</reference>
<feature type="domain" description="Alginate lyase" evidence="3">
    <location>
        <begin position="30"/>
        <end position="219"/>
    </location>
</feature>
<accession>A0A9P3Q331</accession>
<evidence type="ECO:0000259" key="3">
    <source>
        <dbReference type="Pfam" id="PF05426"/>
    </source>
</evidence>
<dbReference type="EMBL" id="BRPK01000038">
    <property type="protein sequence ID" value="GLB45917.1"/>
    <property type="molecule type" value="Genomic_DNA"/>
</dbReference>
<dbReference type="Proteomes" id="UP001063166">
    <property type="component" value="Unassembled WGS sequence"/>
</dbReference>
<organism evidence="4 5">
    <name type="scientific">Lyophyllum shimeji</name>
    <name type="common">Hon-shimeji</name>
    <name type="synonym">Tricholoma shimeji</name>
    <dbReference type="NCBI Taxonomy" id="47721"/>
    <lineage>
        <taxon>Eukaryota</taxon>
        <taxon>Fungi</taxon>
        <taxon>Dikarya</taxon>
        <taxon>Basidiomycota</taxon>
        <taxon>Agaricomycotina</taxon>
        <taxon>Agaricomycetes</taxon>
        <taxon>Agaricomycetidae</taxon>
        <taxon>Agaricales</taxon>
        <taxon>Tricholomatineae</taxon>
        <taxon>Lyophyllaceae</taxon>
        <taxon>Lyophyllum</taxon>
    </lineage>
</organism>